<dbReference type="RefSeq" id="WP_345205106.1">
    <property type="nucleotide sequence ID" value="NZ_BAABGM010000012.1"/>
</dbReference>
<keyword evidence="3" id="KW-1185">Reference proteome</keyword>
<evidence type="ECO:0000256" key="1">
    <source>
        <dbReference type="SAM" id="Phobius"/>
    </source>
</evidence>
<gene>
    <name evidence="2" type="ORF">GCM10023168_19230</name>
</gene>
<name>A0ABP8KEQ2_9MICO</name>
<feature type="transmembrane region" description="Helical" evidence="1">
    <location>
        <begin position="144"/>
        <end position="167"/>
    </location>
</feature>
<keyword evidence="1" id="KW-0472">Membrane</keyword>
<evidence type="ECO:0000313" key="2">
    <source>
        <dbReference type="EMBL" id="GAA4405493.1"/>
    </source>
</evidence>
<dbReference type="EMBL" id="BAABGM010000012">
    <property type="protein sequence ID" value="GAA4405493.1"/>
    <property type="molecule type" value="Genomic_DNA"/>
</dbReference>
<keyword evidence="1" id="KW-1133">Transmembrane helix</keyword>
<sequence>MPDQPTGRLARTQATTRSVVLDLLSALILLGSIGAAVAALVLPVNQLTQPGGATRVELSGQAQEQAADAITGLPAGSWLEFLPDLYSMSLHVFELSWPLRLLTEAGTSLLLACLAGSGLLLFRTLRTIRLGAPFDPANPYRLRLIGLLVLVGGLGGQALDAVARFALLDAAGPVTPDPILTSATLDLTWAVTGLVALALAEAFAVGRRLTDDVTGLI</sequence>
<protein>
    <recommendedName>
        <fullName evidence="4">DUF2975 domain-containing protein</fullName>
    </recommendedName>
</protein>
<comment type="caution">
    <text evidence="2">The sequence shown here is derived from an EMBL/GenBank/DDBJ whole genome shotgun (WGS) entry which is preliminary data.</text>
</comment>
<feature type="transmembrane region" description="Helical" evidence="1">
    <location>
        <begin position="187"/>
        <end position="206"/>
    </location>
</feature>
<reference evidence="3" key="1">
    <citation type="journal article" date="2019" name="Int. J. Syst. Evol. Microbiol.">
        <title>The Global Catalogue of Microorganisms (GCM) 10K type strain sequencing project: providing services to taxonomists for standard genome sequencing and annotation.</title>
        <authorList>
            <consortium name="The Broad Institute Genomics Platform"/>
            <consortium name="The Broad Institute Genome Sequencing Center for Infectious Disease"/>
            <person name="Wu L."/>
            <person name="Ma J."/>
        </authorList>
    </citation>
    <scope>NUCLEOTIDE SEQUENCE [LARGE SCALE GENOMIC DNA]</scope>
    <source>
        <strain evidence="3">JCM 17809</strain>
    </source>
</reference>
<accession>A0ABP8KEQ2</accession>
<proteinExistence type="predicted"/>
<evidence type="ECO:0000313" key="3">
    <source>
        <dbReference type="Proteomes" id="UP001500945"/>
    </source>
</evidence>
<dbReference type="Proteomes" id="UP001500945">
    <property type="component" value="Unassembled WGS sequence"/>
</dbReference>
<feature type="transmembrane region" description="Helical" evidence="1">
    <location>
        <begin position="20"/>
        <end position="42"/>
    </location>
</feature>
<evidence type="ECO:0008006" key="4">
    <source>
        <dbReference type="Google" id="ProtNLM"/>
    </source>
</evidence>
<keyword evidence="1" id="KW-0812">Transmembrane</keyword>
<feature type="transmembrane region" description="Helical" evidence="1">
    <location>
        <begin position="105"/>
        <end position="123"/>
    </location>
</feature>
<organism evidence="2 3">
    <name type="scientific">Fodinibacter luteus</name>
    <dbReference type="NCBI Taxonomy" id="552064"/>
    <lineage>
        <taxon>Bacteria</taxon>
        <taxon>Bacillati</taxon>
        <taxon>Actinomycetota</taxon>
        <taxon>Actinomycetes</taxon>
        <taxon>Micrococcales</taxon>
        <taxon>Intrasporangiaceae</taxon>
        <taxon>Fodinibacter (ex Wang et al. 2009)</taxon>
    </lineage>
</organism>